<keyword evidence="2 3" id="KW-0560">Oxidoreductase</keyword>
<evidence type="ECO:0000256" key="1">
    <source>
        <dbReference type="ARBA" id="ARBA00009986"/>
    </source>
</evidence>
<organism evidence="8 9">
    <name type="scientific">Huiozyma naganishii (strain ATCC MYA-139 / BCRC 22969 / CBS 8797 / KCTC 17520 / NBRC 10181 / NCYC 3082 / Yp74L-3)</name>
    <name type="common">Yeast</name>
    <name type="synonym">Kazachstania naganishii</name>
    <dbReference type="NCBI Taxonomy" id="1071383"/>
    <lineage>
        <taxon>Eukaryota</taxon>
        <taxon>Fungi</taxon>
        <taxon>Dikarya</taxon>
        <taxon>Ascomycota</taxon>
        <taxon>Saccharomycotina</taxon>
        <taxon>Saccharomycetes</taxon>
        <taxon>Saccharomycetales</taxon>
        <taxon>Saccharomycetaceae</taxon>
        <taxon>Huiozyma</taxon>
    </lineage>
</organism>
<evidence type="ECO:0000256" key="5">
    <source>
        <dbReference type="PROSITE-ProRule" id="PRU10007"/>
    </source>
</evidence>
<dbReference type="GO" id="GO:0046185">
    <property type="term" value="P:aldehyde catabolic process"/>
    <property type="evidence" value="ECO:0007669"/>
    <property type="project" value="EnsemblFungi"/>
</dbReference>
<dbReference type="SUPFAM" id="SSF53720">
    <property type="entry name" value="ALDH-like"/>
    <property type="match status" value="1"/>
</dbReference>
<evidence type="ECO:0000313" key="8">
    <source>
        <dbReference type="EMBL" id="CCK70496.1"/>
    </source>
</evidence>
<dbReference type="GO" id="GO:0006744">
    <property type="term" value="P:ubiquinone biosynthetic process"/>
    <property type="evidence" value="ECO:0007669"/>
    <property type="project" value="EnsemblFungi"/>
</dbReference>
<feature type="active site" evidence="4 5">
    <location>
        <position position="234"/>
    </location>
</feature>
<dbReference type="GO" id="GO:0005741">
    <property type="term" value="C:mitochondrial outer membrane"/>
    <property type="evidence" value="ECO:0007669"/>
    <property type="project" value="EnsemblFungi"/>
</dbReference>
<evidence type="ECO:0000256" key="3">
    <source>
        <dbReference type="PIRNR" id="PIRNR036492"/>
    </source>
</evidence>
<dbReference type="OrthoDB" id="440325at2759"/>
<dbReference type="PANTHER" id="PTHR43570">
    <property type="entry name" value="ALDEHYDE DEHYDROGENASE"/>
    <property type="match status" value="1"/>
</dbReference>
<comment type="similarity">
    <text evidence="1 3 6">Belongs to the aldehyde dehydrogenase family.</text>
</comment>
<name>J7S7U4_HUIN7</name>
<dbReference type="GO" id="GO:0005811">
    <property type="term" value="C:lipid droplet"/>
    <property type="evidence" value="ECO:0007669"/>
    <property type="project" value="EnsemblFungi"/>
</dbReference>
<dbReference type="InterPro" id="IPR016161">
    <property type="entry name" value="Ald_DH/histidinol_DH"/>
</dbReference>
<dbReference type="GO" id="GO:0006665">
    <property type="term" value="P:sphingolipid metabolic process"/>
    <property type="evidence" value="ECO:0007669"/>
    <property type="project" value="EnsemblFungi"/>
</dbReference>
<evidence type="ECO:0000256" key="2">
    <source>
        <dbReference type="ARBA" id="ARBA00023002"/>
    </source>
</evidence>
<dbReference type="InterPro" id="IPR012394">
    <property type="entry name" value="Aldehyde_DH_NAD(P)"/>
</dbReference>
<sequence>MSGNDRLHYTEDEAIPGIIKRANDYYSERQLLLSRDKNPMKADLKFRVRQLQKLYYSIKDNQELIIDALMRDFHRARQETLSLELIPLLNDILLMVKKLPQWMTPKKVRDHTPMFAFGSIQVEKIARGTALVIAPSNFPLLLALTPVGNAIAGGNAVLLKPSELTENVAQIMEKIIRDADLAPGLVQVVQGGIPQTTKLIEDPRLDVIFYTGSPKVGSIIASAAAKNLVPCVLELGGKSPVFVTENLGRNKLRKALKRIFFGAFANSGQLCVRPDYVLVHESVYQEFISQARTVLNELFPQLDHETEFTHMISRAAFDKTLSKLEQTKGTPVVPRSTVVDQDNKDAECLFFPPTLVEDVQWGDALMTEENFAPVLPILKYEDLDTAIDNVLMYHDTPLAKYIFSESTQDVNHILARVRAGDCCVNETVIHVGIQQAPFGGIGQSGYGNYGGCYGFNAFTHERTVFKQPFWMDFMTSMRYLPYSKRKTQLVQMATEAKPDFDRKGKKKWSFVKLATFVSFLVLFISYMLNDCS</sequence>
<dbReference type="KEGG" id="kng:KNAG_0E02350"/>
<dbReference type="GeneID" id="34526196"/>
<evidence type="ECO:0000313" key="9">
    <source>
        <dbReference type="Proteomes" id="UP000006310"/>
    </source>
</evidence>
<feature type="domain" description="Aldehyde dehydrogenase" evidence="7">
    <location>
        <begin position="43"/>
        <end position="464"/>
    </location>
</feature>
<dbReference type="HOGENOM" id="CLU_005391_3_1_1"/>
<dbReference type="GO" id="GO:0018484">
    <property type="term" value="F:4-hydroxybenzaldehyde dehydrogenase (NAD+) activity"/>
    <property type="evidence" value="ECO:0007669"/>
    <property type="project" value="EnsemblFungi"/>
</dbReference>
<protein>
    <recommendedName>
        <fullName evidence="3">Aldehyde dehydrogenase</fullName>
    </recommendedName>
</protein>
<dbReference type="AlphaFoldDB" id="J7S7U4"/>
<accession>J7S7U4</accession>
<reference evidence="8 9" key="1">
    <citation type="journal article" date="2011" name="Proc. Natl. Acad. Sci. U.S.A.">
        <title>Evolutionary erosion of yeast sex chromosomes by mating-type switching accidents.</title>
        <authorList>
            <person name="Gordon J.L."/>
            <person name="Armisen D."/>
            <person name="Proux-Wera E."/>
            <person name="Oheigeartaigh S.S."/>
            <person name="Byrne K.P."/>
            <person name="Wolfe K.H."/>
        </authorList>
    </citation>
    <scope>NUCLEOTIDE SEQUENCE [LARGE SCALE GENOMIC DNA]</scope>
    <source>
        <strain evidence="9">ATCC MYA-139 / BCRC 22969 / CBS 8797 / CCRC 22969 / KCTC 17520 / NBRC 10181 / NCYC 3082</strain>
    </source>
</reference>
<dbReference type="Gene3D" id="3.40.309.10">
    <property type="entry name" value="Aldehyde Dehydrogenase, Chain A, domain 2"/>
    <property type="match status" value="1"/>
</dbReference>
<dbReference type="InterPro" id="IPR016162">
    <property type="entry name" value="Ald_DH_N"/>
</dbReference>
<dbReference type="Pfam" id="PF00171">
    <property type="entry name" value="Aldedh"/>
    <property type="match status" value="1"/>
</dbReference>
<keyword evidence="9" id="KW-1185">Reference proteome</keyword>
<dbReference type="GO" id="GO:0047770">
    <property type="term" value="F:carboxylate reductase activity"/>
    <property type="evidence" value="ECO:0007669"/>
    <property type="project" value="EnsemblFungi"/>
</dbReference>
<evidence type="ECO:0000256" key="4">
    <source>
        <dbReference type="PIRSR" id="PIRSR036492-1"/>
    </source>
</evidence>
<dbReference type="PROSITE" id="PS00687">
    <property type="entry name" value="ALDEHYDE_DEHYDR_GLU"/>
    <property type="match status" value="1"/>
</dbReference>
<dbReference type="STRING" id="1071383.J7S7U4"/>
<dbReference type="Gene3D" id="3.40.605.10">
    <property type="entry name" value="Aldehyde Dehydrogenase, Chain A, domain 1"/>
    <property type="match status" value="1"/>
</dbReference>
<dbReference type="Proteomes" id="UP000006310">
    <property type="component" value="Chromosome 5"/>
</dbReference>
<dbReference type="InterPro" id="IPR029510">
    <property type="entry name" value="Ald_DH_CS_GLU"/>
</dbReference>
<feature type="active site" evidence="4">
    <location>
        <position position="271"/>
    </location>
</feature>
<dbReference type="eggNOG" id="KOG2456">
    <property type="taxonomic scope" value="Eukaryota"/>
</dbReference>
<dbReference type="InterPro" id="IPR016163">
    <property type="entry name" value="Ald_DH_C"/>
</dbReference>
<dbReference type="PIRSF" id="PIRSF036492">
    <property type="entry name" value="ALDH"/>
    <property type="match status" value="1"/>
</dbReference>
<dbReference type="InterPro" id="IPR015590">
    <property type="entry name" value="Aldehyde_DH_dom"/>
</dbReference>
<gene>
    <name evidence="8" type="primary">KNAG0E02350</name>
    <name evidence="8" type="ordered locus">KNAG_0E02350</name>
</gene>
<evidence type="ECO:0000259" key="7">
    <source>
        <dbReference type="Pfam" id="PF00171"/>
    </source>
</evidence>
<proteinExistence type="inferred from homology"/>
<dbReference type="EMBL" id="HE978318">
    <property type="protein sequence ID" value="CCK70496.1"/>
    <property type="molecule type" value="Genomic_DNA"/>
</dbReference>
<reference evidence="9" key="2">
    <citation type="submission" date="2012-08" db="EMBL/GenBank/DDBJ databases">
        <title>Genome sequence of Kazachstania naganishii.</title>
        <authorList>
            <person name="Gordon J.L."/>
            <person name="Armisen D."/>
            <person name="Proux-Wera E."/>
            <person name="OhEigeartaigh S.S."/>
            <person name="Byrne K.P."/>
            <person name="Wolfe K.H."/>
        </authorList>
    </citation>
    <scope>NUCLEOTIDE SEQUENCE [LARGE SCALE GENOMIC DNA]</scope>
    <source>
        <strain evidence="9">ATCC MYA-139 / BCRC 22969 / CBS 8797 / CCRC 22969 / KCTC 17520 / NBRC 10181 / NCYC 3082</strain>
    </source>
</reference>
<evidence type="ECO:0000256" key="6">
    <source>
        <dbReference type="RuleBase" id="RU003345"/>
    </source>
</evidence>
<dbReference type="OMA" id="EIDWCKQ"/>
<dbReference type="RefSeq" id="XP_022464742.1">
    <property type="nucleotide sequence ID" value="XM_022608224.1"/>
</dbReference>
<dbReference type="PANTHER" id="PTHR43570:SF16">
    <property type="entry name" value="ALDEHYDE DEHYDROGENASE TYPE III, ISOFORM Q"/>
    <property type="match status" value="1"/>
</dbReference>